<feature type="compositionally biased region" description="Polar residues" evidence="6">
    <location>
        <begin position="28"/>
        <end position="42"/>
    </location>
</feature>
<dbReference type="InterPro" id="IPR001610">
    <property type="entry name" value="PAC"/>
</dbReference>
<dbReference type="SUPFAM" id="SSF55073">
    <property type="entry name" value="Nucleotide cyclase"/>
    <property type="match status" value="1"/>
</dbReference>
<protein>
    <recommendedName>
        <fullName evidence="3">cyclic-guanylate-specific phosphodiesterase</fullName>
        <ecNumber evidence="3">3.1.4.52</ecNumber>
    </recommendedName>
</protein>
<organism evidence="12 13">
    <name type="scientific">Pseudomonas abietaniphila</name>
    <dbReference type="NCBI Taxonomy" id="89065"/>
    <lineage>
        <taxon>Bacteria</taxon>
        <taxon>Pseudomonadati</taxon>
        <taxon>Pseudomonadota</taxon>
        <taxon>Gammaproteobacteria</taxon>
        <taxon>Pseudomonadales</taxon>
        <taxon>Pseudomonadaceae</taxon>
        <taxon>Pseudomonas</taxon>
    </lineage>
</organism>
<reference evidence="13" key="1">
    <citation type="submission" date="2016-10" db="EMBL/GenBank/DDBJ databases">
        <authorList>
            <person name="Varghese N."/>
            <person name="Submissions S."/>
        </authorList>
    </citation>
    <scope>NUCLEOTIDE SEQUENCE [LARGE SCALE GENOMIC DNA]</scope>
    <source>
        <strain evidence="13">ATCC 700689</strain>
    </source>
</reference>
<dbReference type="InterPro" id="IPR052155">
    <property type="entry name" value="Biofilm_reg_signaling"/>
</dbReference>
<dbReference type="Gene3D" id="3.30.450.20">
    <property type="entry name" value="PAS domain"/>
    <property type="match status" value="4"/>
</dbReference>
<dbReference type="InterPro" id="IPR035919">
    <property type="entry name" value="EAL_sf"/>
</dbReference>
<dbReference type="SUPFAM" id="SSF141868">
    <property type="entry name" value="EAL domain-like"/>
    <property type="match status" value="1"/>
</dbReference>
<dbReference type="SUPFAM" id="SSF55785">
    <property type="entry name" value="PYP-like sensor domain (PAS domain)"/>
    <property type="match status" value="4"/>
</dbReference>
<dbReference type="Pfam" id="PF00563">
    <property type="entry name" value="EAL"/>
    <property type="match status" value="1"/>
</dbReference>
<accession>A0A1G7YSQ3</accession>
<feature type="domain" description="PAC" evidence="9">
    <location>
        <begin position="341"/>
        <end position="391"/>
    </location>
</feature>
<dbReference type="Pfam" id="PF13426">
    <property type="entry name" value="PAS_9"/>
    <property type="match status" value="3"/>
</dbReference>
<feature type="domain" description="PAS" evidence="8">
    <location>
        <begin position="513"/>
        <end position="559"/>
    </location>
</feature>
<comment type="catalytic activity">
    <reaction evidence="5">
        <text>3',3'-c-di-GMP + H2O = 5'-phosphoguanylyl(3'-&gt;5')guanosine + H(+)</text>
        <dbReference type="Rhea" id="RHEA:24902"/>
        <dbReference type="ChEBI" id="CHEBI:15377"/>
        <dbReference type="ChEBI" id="CHEBI:15378"/>
        <dbReference type="ChEBI" id="CHEBI:58754"/>
        <dbReference type="ChEBI" id="CHEBI:58805"/>
        <dbReference type="EC" id="3.1.4.52"/>
    </reaction>
    <physiologicalReaction direction="left-to-right" evidence="5">
        <dbReference type="Rhea" id="RHEA:24903"/>
    </physiologicalReaction>
</comment>
<dbReference type="PROSITE" id="PS50887">
    <property type="entry name" value="GGDEF"/>
    <property type="match status" value="1"/>
</dbReference>
<dbReference type="GO" id="GO:0071732">
    <property type="term" value="P:cellular response to nitric oxide"/>
    <property type="evidence" value="ECO:0007669"/>
    <property type="project" value="UniProtKB-ARBA"/>
</dbReference>
<evidence type="ECO:0000256" key="5">
    <source>
        <dbReference type="ARBA" id="ARBA00051114"/>
    </source>
</evidence>
<dbReference type="PROSITE" id="PS50112">
    <property type="entry name" value="PAS"/>
    <property type="match status" value="1"/>
</dbReference>
<feature type="compositionally biased region" description="Basic and acidic residues" evidence="6">
    <location>
        <begin position="47"/>
        <end position="60"/>
    </location>
</feature>
<dbReference type="EMBL" id="FNCO01000004">
    <property type="protein sequence ID" value="SDG99395.1"/>
    <property type="molecule type" value="Genomic_DNA"/>
</dbReference>
<evidence type="ECO:0000313" key="12">
    <source>
        <dbReference type="EMBL" id="SDG99395.1"/>
    </source>
</evidence>
<dbReference type="InterPro" id="IPR000700">
    <property type="entry name" value="PAS-assoc_C"/>
</dbReference>
<dbReference type="InterPro" id="IPR013655">
    <property type="entry name" value="PAS_fold_3"/>
</dbReference>
<feature type="domain" description="PAC" evidence="9">
    <location>
        <begin position="466"/>
        <end position="516"/>
    </location>
</feature>
<dbReference type="PROSITE" id="PS50883">
    <property type="entry name" value="EAL"/>
    <property type="match status" value="1"/>
</dbReference>
<dbReference type="CDD" id="cd00130">
    <property type="entry name" value="PAS"/>
    <property type="match status" value="4"/>
</dbReference>
<dbReference type="FunFam" id="3.30.70.270:FF:000001">
    <property type="entry name" value="Diguanylate cyclase domain protein"/>
    <property type="match status" value="1"/>
</dbReference>
<dbReference type="EC" id="3.1.4.52" evidence="3"/>
<dbReference type="NCBIfam" id="TIGR00254">
    <property type="entry name" value="GGDEF"/>
    <property type="match status" value="1"/>
</dbReference>
<dbReference type="Gene3D" id="3.20.20.450">
    <property type="entry name" value="EAL domain"/>
    <property type="match status" value="1"/>
</dbReference>
<evidence type="ECO:0000259" key="10">
    <source>
        <dbReference type="PROSITE" id="PS50883"/>
    </source>
</evidence>
<proteinExistence type="predicted"/>
<dbReference type="Gene3D" id="3.30.70.270">
    <property type="match status" value="1"/>
</dbReference>
<dbReference type="FunFam" id="3.20.20.450:FF:000001">
    <property type="entry name" value="Cyclic di-GMP phosphodiesterase yahA"/>
    <property type="match status" value="1"/>
</dbReference>
<dbReference type="SMART" id="SM00086">
    <property type="entry name" value="PAC"/>
    <property type="match status" value="4"/>
</dbReference>
<feature type="signal peptide" evidence="7">
    <location>
        <begin position="1"/>
        <end position="20"/>
    </location>
</feature>
<evidence type="ECO:0000256" key="3">
    <source>
        <dbReference type="ARBA" id="ARBA00012282"/>
    </source>
</evidence>
<dbReference type="PANTHER" id="PTHR44757:SF2">
    <property type="entry name" value="BIOFILM ARCHITECTURE MAINTENANCE PROTEIN MBAA"/>
    <property type="match status" value="1"/>
</dbReference>
<comment type="subcellular location">
    <subcellularLocation>
        <location evidence="2">Cell inner membrane</location>
    </subcellularLocation>
</comment>
<dbReference type="GO" id="GO:0006355">
    <property type="term" value="P:regulation of DNA-templated transcription"/>
    <property type="evidence" value="ECO:0007669"/>
    <property type="project" value="InterPro"/>
</dbReference>
<evidence type="ECO:0000256" key="2">
    <source>
        <dbReference type="ARBA" id="ARBA00004533"/>
    </source>
</evidence>
<dbReference type="InterPro" id="IPR035965">
    <property type="entry name" value="PAS-like_dom_sf"/>
</dbReference>
<dbReference type="CDD" id="cd01949">
    <property type="entry name" value="GGDEF"/>
    <property type="match status" value="1"/>
</dbReference>
<evidence type="ECO:0000259" key="11">
    <source>
        <dbReference type="PROSITE" id="PS50887"/>
    </source>
</evidence>
<keyword evidence="4" id="KW-0973">c-di-GMP</keyword>
<dbReference type="InterPro" id="IPR029787">
    <property type="entry name" value="Nucleotide_cyclase"/>
</dbReference>
<dbReference type="AlphaFoldDB" id="A0A1G7YSQ3"/>
<dbReference type="PANTHER" id="PTHR44757">
    <property type="entry name" value="DIGUANYLATE CYCLASE DGCP"/>
    <property type="match status" value="1"/>
</dbReference>
<dbReference type="Pfam" id="PF00990">
    <property type="entry name" value="GGDEF"/>
    <property type="match status" value="1"/>
</dbReference>
<feature type="chain" id="PRO_5010234314" description="cyclic-guanylate-specific phosphodiesterase" evidence="7">
    <location>
        <begin position="21"/>
        <end position="1080"/>
    </location>
</feature>
<evidence type="ECO:0000256" key="6">
    <source>
        <dbReference type="SAM" id="MobiDB-lite"/>
    </source>
</evidence>
<dbReference type="Proteomes" id="UP000182894">
    <property type="component" value="Unassembled WGS sequence"/>
</dbReference>
<keyword evidence="13" id="KW-1185">Reference proteome</keyword>
<sequence length="1080" mass="121026">MFWMPAIVFLCLMGSTNVDAQVLPQGETTSQGMHEKSMQSTDAAPPDIEHPGDARAQEASEDHLPTISGHLYAPASELPQTSTDAPPFTSPEPLRFWRDFLLYGLPGLLLLSSILAVVVRINRRLSSEISRRVALEQELRSSEYHYRGMIESLSAIAWEANTHDYSYNYVSPHAENLLGYPLHQWRRSGFWRSIVHQADLERAETYCDQQTRLGNDHSVDYRVISADGRVVWVRDIVSLITYGREPVMRGLMIDISEAKQTEEALRLSEGKFASVFAQCPDILVIARLSDGCFLEANQAFVEQIGLSASEIIGKTPSELNIWGIPDIGPSLLQRLQKGSIRNLEMPFRRNNGQTFTGLLSAEPFDLDSTPALVVVVRDITPLKEAQQQLQMSEEKFAKAFHSSPDGLLITRQSDGLLVEVNDGFSRITGYHSALSLDRTTLDLGIWVDLNERQQLLEQLNRDGFVKDFTSHIRRRDGQIRLCEISSRPLPIGGEDCMLTIARDITERHQMQEKLQLAATVFESTAEGVLITDTRQRINAVNRAFSEITGYSEGEAIGETPRLLASGLHDSAFYAAMWYQLTAEGHWQGEISNRRKNGEIYPSWLTISAVRNRDKFITHFVAVFADISSLKQAQARLDYQAHHDPLTGLPNRTLFESRLHAALSHCKEAKSLGAVLFLDLDRFKHINDSLGHPVGDLLLKGIAQRLKENLRDIDTVARLGGDEFIILLPGLQTAGDADVIATKLLNSFSAPFQAGEHEFFISTSIGTALFPTDGADVATLIKNADAAMYRSKAKGRNRVENYTRDLTAQASERIALEHELRRAIERNEFTLSYQPKVSLLTQRLVGAEALIRWTHPTFGEVPPERFIPLAEENGMILQIGEWVLEMACQQLHQWNQRYDVFGSLSVNLAGAQLRQPNLVTRIEQLLTQYELQPGCLQLEITENFIMSQTEEALSVLHRLKKLGVQLAIDDFGTGYSSLSYLKRLPLDILKIDQSFVRGLPDDPHDAAIVRAIIALGRSMQLTVIAEGVENLEQQRFLADEGCEQIQGYIVSLPLRPEEFCATFLRITVSDFSDSTARKPSL</sequence>
<dbReference type="CDD" id="cd01948">
    <property type="entry name" value="EAL"/>
    <property type="match status" value="1"/>
</dbReference>
<evidence type="ECO:0000256" key="7">
    <source>
        <dbReference type="SAM" id="SignalP"/>
    </source>
</evidence>
<evidence type="ECO:0000256" key="4">
    <source>
        <dbReference type="ARBA" id="ARBA00022636"/>
    </source>
</evidence>
<feature type="domain" description="PAC" evidence="9">
    <location>
        <begin position="217"/>
        <end position="267"/>
    </location>
</feature>
<evidence type="ECO:0000313" key="13">
    <source>
        <dbReference type="Proteomes" id="UP000182894"/>
    </source>
</evidence>
<feature type="domain" description="EAL" evidence="10">
    <location>
        <begin position="812"/>
        <end position="1066"/>
    </location>
</feature>
<evidence type="ECO:0000259" key="9">
    <source>
        <dbReference type="PROSITE" id="PS50113"/>
    </source>
</evidence>
<feature type="domain" description="GGDEF" evidence="11">
    <location>
        <begin position="670"/>
        <end position="803"/>
    </location>
</feature>
<dbReference type="GO" id="GO:0005886">
    <property type="term" value="C:plasma membrane"/>
    <property type="evidence" value="ECO:0007669"/>
    <property type="project" value="UniProtKB-SubCell"/>
</dbReference>
<evidence type="ECO:0000259" key="8">
    <source>
        <dbReference type="PROSITE" id="PS50112"/>
    </source>
</evidence>
<dbReference type="InterPro" id="IPR000160">
    <property type="entry name" value="GGDEF_dom"/>
</dbReference>
<dbReference type="STRING" id="89065.SAMN05216605_10456"/>
<dbReference type="InterPro" id="IPR043128">
    <property type="entry name" value="Rev_trsase/Diguanyl_cyclase"/>
</dbReference>
<comment type="cofactor">
    <cofactor evidence="1">
        <name>Mg(2+)</name>
        <dbReference type="ChEBI" id="CHEBI:18420"/>
    </cofactor>
</comment>
<dbReference type="InterPro" id="IPR000014">
    <property type="entry name" value="PAS"/>
</dbReference>
<feature type="region of interest" description="Disordered" evidence="6">
    <location>
        <begin position="28"/>
        <end position="60"/>
    </location>
</feature>
<dbReference type="InterPro" id="IPR001633">
    <property type="entry name" value="EAL_dom"/>
</dbReference>
<dbReference type="SMART" id="SM00267">
    <property type="entry name" value="GGDEF"/>
    <property type="match status" value="1"/>
</dbReference>
<dbReference type="PROSITE" id="PS50113">
    <property type="entry name" value="PAC"/>
    <property type="match status" value="4"/>
</dbReference>
<dbReference type="GO" id="GO:0071111">
    <property type="term" value="F:cyclic-guanylate-specific phosphodiesterase activity"/>
    <property type="evidence" value="ECO:0007669"/>
    <property type="project" value="UniProtKB-EC"/>
</dbReference>
<dbReference type="NCBIfam" id="TIGR00229">
    <property type="entry name" value="sensory_box"/>
    <property type="match status" value="4"/>
</dbReference>
<name>A0A1G7YSQ3_9PSED</name>
<feature type="domain" description="PAC" evidence="9">
    <location>
        <begin position="586"/>
        <end position="638"/>
    </location>
</feature>
<dbReference type="SMART" id="SM00091">
    <property type="entry name" value="PAS"/>
    <property type="match status" value="4"/>
</dbReference>
<gene>
    <name evidence="12" type="ORF">SAMN05216605_10456</name>
</gene>
<dbReference type="Pfam" id="PF08447">
    <property type="entry name" value="PAS_3"/>
    <property type="match status" value="1"/>
</dbReference>
<dbReference type="SMART" id="SM00052">
    <property type="entry name" value="EAL"/>
    <property type="match status" value="1"/>
</dbReference>
<evidence type="ECO:0000256" key="1">
    <source>
        <dbReference type="ARBA" id="ARBA00001946"/>
    </source>
</evidence>
<keyword evidence="7" id="KW-0732">Signal</keyword>